<dbReference type="Gene3D" id="3.60.110.10">
    <property type="entry name" value="Carbon-nitrogen hydrolase"/>
    <property type="match status" value="1"/>
</dbReference>
<feature type="transmembrane region" description="Helical" evidence="9">
    <location>
        <begin position="507"/>
        <end position="525"/>
    </location>
</feature>
<dbReference type="NCBIfam" id="TIGR00546">
    <property type="entry name" value="lnt"/>
    <property type="match status" value="1"/>
</dbReference>
<dbReference type="GO" id="GO:0005886">
    <property type="term" value="C:plasma membrane"/>
    <property type="evidence" value="ECO:0007669"/>
    <property type="project" value="UniProtKB-SubCell"/>
</dbReference>
<feature type="transmembrane region" description="Helical" evidence="9">
    <location>
        <begin position="76"/>
        <end position="96"/>
    </location>
</feature>
<comment type="similarity">
    <text evidence="2 9">Belongs to the CN hydrolase family. Apolipoprotein N-acyltransferase subfamily.</text>
</comment>
<evidence type="ECO:0000313" key="11">
    <source>
        <dbReference type="EMBL" id="MVT10836.1"/>
    </source>
</evidence>
<evidence type="ECO:0000259" key="10">
    <source>
        <dbReference type="PROSITE" id="PS50263"/>
    </source>
</evidence>
<evidence type="ECO:0000256" key="4">
    <source>
        <dbReference type="ARBA" id="ARBA00022679"/>
    </source>
</evidence>
<keyword evidence="12" id="KW-1185">Reference proteome</keyword>
<dbReference type="Pfam" id="PF00795">
    <property type="entry name" value="CN_hydrolase"/>
    <property type="match status" value="1"/>
</dbReference>
<keyword evidence="7 9" id="KW-0472">Membrane</keyword>
<dbReference type="EMBL" id="WRXN01000010">
    <property type="protein sequence ID" value="MVT10836.1"/>
    <property type="molecule type" value="Genomic_DNA"/>
</dbReference>
<organism evidence="11 12">
    <name type="scientific">Chitinophaga tropicalis</name>
    <dbReference type="NCBI Taxonomy" id="2683588"/>
    <lineage>
        <taxon>Bacteria</taxon>
        <taxon>Pseudomonadati</taxon>
        <taxon>Bacteroidota</taxon>
        <taxon>Chitinophagia</taxon>
        <taxon>Chitinophagales</taxon>
        <taxon>Chitinophagaceae</taxon>
        <taxon>Chitinophaga</taxon>
    </lineage>
</organism>
<dbReference type="InterPro" id="IPR004563">
    <property type="entry name" value="Apolipo_AcylTrfase"/>
</dbReference>
<evidence type="ECO:0000256" key="8">
    <source>
        <dbReference type="ARBA" id="ARBA00023315"/>
    </source>
</evidence>
<keyword evidence="5 9" id="KW-0812">Transmembrane</keyword>
<comment type="function">
    <text evidence="9">Catalyzes the phospholipid dependent N-acylation of the N-terminal cysteine of apolipoprotein, the last step in lipoprotein maturation.</text>
</comment>
<keyword evidence="3 9" id="KW-1003">Cell membrane</keyword>
<comment type="pathway">
    <text evidence="9">Protein modification; lipoprotein biosynthesis (N-acyl transfer).</text>
</comment>
<keyword evidence="11" id="KW-0449">Lipoprotein</keyword>
<name>A0A7K1U936_9BACT</name>
<keyword evidence="6 9" id="KW-1133">Transmembrane helix</keyword>
<dbReference type="GO" id="GO:0042158">
    <property type="term" value="P:lipoprotein biosynthetic process"/>
    <property type="evidence" value="ECO:0007669"/>
    <property type="project" value="UniProtKB-UniRule"/>
</dbReference>
<dbReference type="EC" id="2.3.1.269" evidence="9"/>
<dbReference type="InterPro" id="IPR003010">
    <property type="entry name" value="C-N_Hydrolase"/>
</dbReference>
<dbReference type="PANTHER" id="PTHR38686">
    <property type="entry name" value="APOLIPOPROTEIN N-ACYLTRANSFERASE"/>
    <property type="match status" value="1"/>
</dbReference>
<dbReference type="UniPathway" id="UPA00666"/>
<evidence type="ECO:0000256" key="6">
    <source>
        <dbReference type="ARBA" id="ARBA00022989"/>
    </source>
</evidence>
<keyword evidence="8 9" id="KW-0012">Acyltransferase</keyword>
<protein>
    <recommendedName>
        <fullName evidence="9">Apolipoprotein N-acyltransferase</fullName>
        <shortName evidence="9">ALP N-acyltransferase</shortName>
        <ecNumber evidence="9">2.3.1.269</ecNumber>
    </recommendedName>
</protein>
<dbReference type="Pfam" id="PF20154">
    <property type="entry name" value="LNT_N"/>
    <property type="match status" value="1"/>
</dbReference>
<comment type="catalytic activity">
    <reaction evidence="9">
        <text>N-terminal S-1,2-diacyl-sn-glyceryl-L-cysteinyl-[lipoprotein] + a glycerophospholipid = N-acyl-S-1,2-diacyl-sn-glyceryl-L-cysteinyl-[lipoprotein] + a 2-acyl-sn-glycero-3-phospholipid + H(+)</text>
        <dbReference type="Rhea" id="RHEA:48228"/>
        <dbReference type="Rhea" id="RHEA-COMP:14681"/>
        <dbReference type="Rhea" id="RHEA-COMP:14684"/>
        <dbReference type="ChEBI" id="CHEBI:15378"/>
        <dbReference type="ChEBI" id="CHEBI:136912"/>
        <dbReference type="ChEBI" id="CHEBI:140656"/>
        <dbReference type="ChEBI" id="CHEBI:140657"/>
        <dbReference type="ChEBI" id="CHEBI:140660"/>
        <dbReference type="EC" id="2.3.1.269"/>
    </reaction>
</comment>
<comment type="subcellular location">
    <subcellularLocation>
        <location evidence="1 9">Cell membrane</location>
        <topology evidence="1 9">Multi-pass membrane protein</topology>
    </subcellularLocation>
</comment>
<feature type="transmembrane region" description="Helical" evidence="9">
    <location>
        <begin position="15"/>
        <end position="38"/>
    </location>
</feature>
<accession>A0A7K1U936</accession>
<evidence type="ECO:0000313" key="12">
    <source>
        <dbReference type="Proteomes" id="UP000461730"/>
    </source>
</evidence>
<evidence type="ECO:0000256" key="2">
    <source>
        <dbReference type="ARBA" id="ARBA00010065"/>
    </source>
</evidence>
<keyword evidence="4 9" id="KW-0808">Transferase</keyword>
<dbReference type="CDD" id="cd07571">
    <property type="entry name" value="ALP_N-acyl_transferase"/>
    <property type="match status" value="1"/>
</dbReference>
<feature type="transmembrane region" description="Helical" evidence="9">
    <location>
        <begin position="108"/>
        <end position="128"/>
    </location>
</feature>
<evidence type="ECO:0000256" key="9">
    <source>
        <dbReference type="HAMAP-Rule" id="MF_01148"/>
    </source>
</evidence>
<feature type="transmembrane region" description="Helical" evidence="9">
    <location>
        <begin position="148"/>
        <end position="169"/>
    </location>
</feature>
<dbReference type="InterPro" id="IPR036526">
    <property type="entry name" value="C-N_Hydrolase_sf"/>
</dbReference>
<dbReference type="RefSeq" id="WP_157308271.1">
    <property type="nucleotide sequence ID" value="NZ_WRXN01000010.1"/>
</dbReference>
<evidence type="ECO:0000256" key="7">
    <source>
        <dbReference type="ARBA" id="ARBA00023136"/>
    </source>
</evidence>
<dbReference type="PROSITE" id="PS50263">
    <property type="entry name" value="CN_HYDROLASE"/>
    <property type="match status" value="1"/>
</dbReference>
<dbReference type="PANTHER" id="PTHR38686:SF1">
    <property type="entry name" value="APOLIPOPROTEIN N-ACYLTRANSFERASE"/>
    <property type="match status" value="1"/>
</dbReference>
<proteinExistence type="inferred from homology"/>
<dbReference type="InterPro" id="IPR045378">
    <property type="entry name" value="LNT_N"/>
</dbReference>
<feature type="domain" description="CN hydrolase" evidence="10">
    <location>
        <begin position="224"/>
        <end position="494"/>
    </location>
</feature>
<reference evidence="11 12" key="1">
    <citation type="submission" date="2019-12" db="EMBL/GenBank/DDBJ databases">
        <title>Chitinophaga sp. strain ysch24 (GDMCC 1.1355), whole genome shotgun sequence.</title>
        <authorList>
            <person name="Zhang X."/>
        </authorList>
    </citation>
    <scope>NUCLEOTIDE SEQUENCE [LARGE SCALE GENOMIC DNA]</scope>
    <source>
        <strain evidence="12">ysch24</strain>
    </source>
</reference>
<dbReference type="Proteomes" id="UP000461730">
    <property type="component" value="Unassembled WGS sequence"/>
</dbReference>
<dbReference type="HAMAP" id="MF_01148">
    <property type="entry name" value="Lnt"/>
    <property type="match status" value="1"/>
</dbReference>
<dbReference type="GO" id="GO:0016410">
    <property type="term" value="F:N-acyltransferase activity"/>
    <property type="evidence" value="ECO:0007669"/>
    <property type="project" value="UniProtKB-UniRule"/>
</dbReference>
<gene>
    <name evidence="9 11" type="primary">lnt</name>
    <name evidence="11" type="ORF">GO493_21365</name>
</gene>
<sequence length="536" mass="60849">MQRWLPILLSITGALLLWAAWPTSPLTFLIFIAFIPILRLSDLVQHNGKFFGCIFLTLFLWNVATTWWVGNTTVPASGLAANLINTLVMSVPVSGYHRTRKVLGTTAGYFALIVYWLTFEYIHLSWEFSWPWLSLGNAFAMHPSWVQWYEYTGVSGGTLWILLSNILIYHTWLQRKNYPVSLPLFLWKTAWKPALAIVIPLLLSSLVTYTFKVPEGPSAEVVIVQPNIDPYDKFADENANMQLQKMISLSKEKTDSNTAYIIWPETALFTRGAWENQLSYEWEVKQIRQLLLQYPHASLVSGATTLKRYNEADGIPKGSRTAEDGTIHYDAFNSAIQVDTSGNVQIYHKARLVPGVEIIPYVRYLSFMKELALDLGGISGGYGITPGVRLLEDTRKHINVLPAICYESVYGEFVAEHVRNGANLLFIVTNDGWWGNTEGHRQHLQYARLRAIETRRWVARSANTGISAIIDPLGKIQQTLPYWKEGVIKGTVTPAASFTFYVKFGDLISRTAIAFCILVIAFSFYQKYTRRKRLIN</sequence>
<comment type="caution">
    <text evidence="11">The sequence shown here is derived from an EMBL/GenBank/DDBJ whole genome shotgun (WGS) entry which is preliminary data.</text>
</comment>
<feature type="transmembrane region" description="Helical" evidence="9">
    <location>
        <begin position="190"/>
        <end position="211"/>
    </location>
</feature>
<dbReference type="SUPFAM" id="SSF56317">
    <property type="entry name" value="Carbon-nitrogen hydrolase"/>
    <property type="match status" value="1"/>
</dbReference>
<feature type="transmembrane region" description="Helical" evidence="9">
    <location>
        <begin position="50"/>
        <end position="70"/>
    </location>
</feature>
<evidence type="ECO:0000256" key="5">
    <source>
        <dbReference type="ARBA" id="ARBA00022692"/>
    </source>
</evidence>
<evidence type="ECO:0000256" key="3">
    <source>
        <dbReference type="ARBA" id="ARBA00022475"/>
    </source>
</evidence>
<evidence type="ECO:0000256" key="1">
    <source>
        <dbReference type="ARBA" id="ARBA00004651"/>
    </source>
</evidence>
<dbReference type="AlphaFoldDB" id="A0A7K1U936"/>